<dbReference type="SUPFAM" id="SSF46785">
    <property type="entry name" value="Winged helix' DNA-binding domain"/>
    <property type="match status" value="1"/>
</dbReference>
<protein>
    <submittedName>
        <fullName evidence="5">Transcriptional regulator, GntR family</fullName>
    </submittedName>
</protein>
<keyword evidence="2" id="KW-0238">DNA-binding</keyword>
<dbReference type="InterPro" id="IPR008920">
    <property type="entry name" value="TF_FadR/GntR_C"/>
</dbReference>
<dbReference type="PROSITE" id="PS50949">
    <property type="entry name" value="HTH_GNTR"/>
    <property type="match status" value="1"/>
</dbReference>
<name>A0A1K2I484_9LACO</name>
<dbReference type="InterPro" id="IPR000524">
    <property type="entry name" value="Tscrpt_reg_HTH_GntR"/>
</dbReference>
<dbReference type="SUPFAM" id="SSF48008">
    <property type="entry name" value="GntR ligand-binding domain-like"/>
    <property type="match status" value="1"/>
</dbReference>
<dbReference type="InterPro" id="IPR036388">
    <property type="entry name" value="WH-like_DNA-bd_sf"/>
</dbReference>
<keyword evidence="3" id="KW-0804">Transcription</keyword>
<organism evidence="5">
    <name type="scientific">Loigolactobacillus rennini</name>
    <dbReference type="NCBI Taxonomy" id="238013"/>
    <lineage>
        <taxon>Bacteria</taxon>
        <taxon>Bacillati</taxon>
        <taxon>Bacillota</taxon>
        <taxon>Bacilli</taxon>
        <taxon>Lactobacillales</taxon>
        <taxon>Lactobacillaceae</taxon>
        <taxon>Loigolactobacillus</taxon>
    </lineage>
</organism>
<accession>A0A1K2I484</accession>
<dbReference type="AlphaFoldDB" id="A0A1K2I484"/>
<evidence type="ECO:0000256" key="1">
    <source>
        <dbReference type="ARBA" id="ARBA00023015"/>
    </source>
</evidence>
<evidence type="ECO:0000256" key="2">
    <source>
        <dbReference type="ARBA" id="ARBA00023125"/>
    </source>
</evidence>
<dbReference type="Pfam" id="PF00392">
    <property type="entry name" value="GntR"/>
    <property type="match status" value="1"/>
</dbReference>
<dbReference type="EMBL" id="LT634362">
    <property type="protein sequence ID" value="SFZ87191.1"/>
    <property type="molecule type" value="Genomic_DNA"/>
</dbReference>
<dbReference type="GO" id="GO:0003677">
    <property type="term" value="F:DNA binding"/>
    <property type="evidence" value="ECO:0007669"/>
    <property type="project" value="UniProtKB-KW"/>
</dbReference>
<dbReference type="InterPro" id="IPR036390">
    <property type="entry name" value="WH_DNA-bd_sf"/>
</dbReference>
<dbReference type="InterPro" id="IPR011711">
    <property type="entry name" value="GntR_C"/>
</dbReference>
<dbReference type="SMART" id="SM00345">
    <property type="entry name" value="HTH_GNTR"/>
    <property type="match status" value="1"/>
</dbReference>
<evidence type="ECO:0000256" key="3">
    <source>
        <dbReference type="ARBA" id="ARBA00023163"/>
    </source>
</evidence>
<dbReference type="Gene3D" id="1.10.10.10">
    <property type="entry name" value="Winged helix-like DNA-binding domain superfamily/Winged helix DNA-binding domain"/>
    <property type="match status" value="1"/>
</dbReference>
<reference evidence="5" key="1">
    <citation type="submission" date="2016-11" db="EMBL/GenBank/DDBJ databases">
        <authorList>
            <person name="Jaros S."/>
            <person name="Januszkiewicz K."/>
            <person name="Wedrychowicz H."/>
        </authorList>
    </citation>
    <scope>NUCLEOTIDE SEQUENCE</scope>
    <source>
        <strain evidence="5">ACA-DC 565</strain>
    </source>
</reference>
<keyword evidence="1" id="KW-0805">Transcription regulation</keyword>
<dbReference type="Gene3D" id="1.20.120.530">
    <property type="entry name" value="GntR ligand-binding domain-like"/>
    <property type="match status" value="1"/>
</dbReference>
<dbReference type="GO" id="GO:0003700">
    <property type="term" value="F:DNA-binding transcription factor activity"/>
    <property type="evidence" value="ECO:0007669"/>
    <property type="project" value="InterPro"/>
</dbReference>
<dbReference type="PANTHER" id="PTHR43537">
    <property type="entry name" value="TRANSCRIPTIONAL REGULATOR, GNTR FAMILY"/>
    <property type="match status" value="1"/>
</dbReference>
<proteinExistence type="predicted"/>
<dbReference type="Pfam" id="PF07729">
    <property type="entry name" value="FCD"/>
    <property type="match status" value="1"/>
</dbReference>
<feature type="domain" description="HTH gntR-type" evidence="4">
    <location>
        <begin position="18"/>
        <end position="85"/>
    </location>
</feature>
<evidence type="ECO:0000259" key="4">
    <source>
        <dbReference type="PROSITE" id="PS50949"/>
    </source>
</evidence>
<evidence type="ECO:0000313" key="5">
    <source>
        <dbReference type="EMBL" id="SFZ87191.1"/>
    </source>
</evidence>
<dbReference type="SMART" id="SM00895">
    <property type="entry name" value="FCD"/>
    <property type="match status" value="1"/>
</dbReference>
<sequence>MSYMVKAIKANLNLSENRPIKELVYEAVRKTVILGDILSGERINEKNLAAGLNISRTPLRYAFTRLADEGLVVRKPGIGVIVKGMTLRDAREIFDIRKELDTLATCKAMERMSSTQYAALEKLLQDTQRLDQAGEVDAVIQHFSDFNAFIYQASQMPLLESILTKLRAYLVYFRDISIRSKGRRDRAIREHWLIYRGMVNHDPEQIRMLIHEHLDYSLQFILNEMRARDLE</sequence>
<dbReference type="PANTHER" id="PTHR43537:SF5">
    <property type="entry name" value="UXU OPERON TRANSCRIPTIONAL REGULATOR"/>
    <property type="match status" value="1"/>
</dbReference>
<gene>
    <name evidence="5" type="ORF">LREN565_0304</name>
</gene>